<evidence type="ECO:0000313" key="1">
    <source>
        <dbReference type="EMBL" id="GAA1703549.1"/>
    </source>
</evidence>
<evidence type="ECO:0000313" key="2">
    <source>
        <dbReference type="Proteomes" id="UP001500280"/>
    </source>
</evidence>
<comment type="caution">
    <text evidence="1">The sequence shown here is derived from an EMBL/GenBank/DDBJ whole genome shotgun (WGS) entry which is preliminary data.</text>
</comment>
<proteinExistence type="predicted"/>
<accession>A0ABP4UJ20</accession>
<name>A0ABP4UJ20_9ACTN</name>
<gene>
    <name evidence="1" type="ORF">GCM10009745_58760</name>
</gene>
<sequence length="74" mass="7574">MVCRAGLATGARCHAAGIEAPGPRRCGRLTEGVWLAEPVAGLLGEAATAFTLPGADGLGLRYKSCVEYVPACDK</sequence>
<keyword evidence="2" id="KW-1185">Reference proteome</keyword>
<organism evidence="1 2">
    <name type="scientific">Kribbella yunnanensis</name>
    <dbReference type="NCBI Taxonomy" id="190194"/>
    <lineage>
        <taxon>Bacteria</taxon>
        <taxon>Bacillati</taxon>
        <taxon>Actinomycetota</taxon>
        <taxon>Actinomycetes</taxon>
        <taxon>Propionibacteriales</taxon>
        <taxon>Kribbellaceae</taxon>
        <taxon>Kribbella</taxon>
    </lineage>
</organism>
<dbReference type="Proteomes" id="UP001500280">
    <property type="component" value="Unassembled WGS sequence"/>
</dbReference>
<dbReference type="EMBL" id="BAAANF010000019">
    <property type="protein sequence ID" value="GAA1703549.1"/>
    <property type="molecule type" value="Genomic_DNA"/>
</dbReference>
<reference evidence="2" key="1">
    <citation type="journal article" date="2019" name="Int. J. Syst. Evol. Microbiol.">
        <title>The Global Catalogue of Microorganisms (GCM) 10K type strain sequencing project: providing services to taxonomists for standard genome sequencing and annotation.</title>
        <authorList>
            <consortium name="The Broad Institute Genomics Platform"/>
            <consortium name="The Broad Institute Genome Sequencing Center for Infectious Disease"/>
            <person name="Wu L."/>
            <person name="Ma J."/>
        </authorList>
    </citation>
    <scope>NUCLEOTIDE SEQUENCE [LARGE SCALE GENOMIC DNA]</scope>
    <source>
        <strain evidence="2">JCM 14307</strain>
    </source>
</reference>
<protein>
    <submittedName>
        <fullName evidence="1">Uncharacterized protein</fullName>
    </submittedName>
</protein>